<dbReference type="EMBL" id="LR798347">
    <property type="protein sequence ID" value="CAB5225378.1"/>
    <property type="molecule type" value="Genomic_DNA"/>
</dbReference>
<evidence type="ECO:0000313" key="2">
    <source>
        <dbReference type="EMBL" id="CAB5225378.1"/>
    </source>
</evidence>
<dbReference type="EMBL" id="LR796649">
    <property type="protein sequence ID" value="CAB4157102.1"/>
    <property type="molecule type" value="Genomic_DNA"/>
</dbReference>
<reference evidence="2" key="1">
    <citation type="submission" date="2020-05" db="EMBL/GenBank/DDBJ databases">
        <authorList>
            <person name="Chiriac C."/>
            <person name="Salcher M."/>
            <person name="Ghai R."/>
            <person name="Kavagutti S V."/>
        </authorList>
    </citation>
    <scope>NUCLEOTIDE SEQUENCE</scope>
</reference>
<dbReference type="Gene3D" id="3.90.320.10">
    <property type="match status" value="1"/>
</dbReference>
<sequence length="375" mass="41032">MKHSNLVGGSTASRVINCPGSVALVAQMPPKPSSKYADEGTLLHEVISEILSTEAAPEDFLGRKYNDIVLTQELLDDKILPALQALNDIDPNLELELDVESQVGFGDFIPNAFGSTDVIGRMPKQRRTVVLDWKFGAGVPVPAENNKQLLFYAAAARRTKATEWAFKDTDTLELIIVQPPHVRRWVTDFATLDQFELALARAVKLSQQPDAPLAVGDHCRWCAAKPICPQMTGAVDRVKHLALDKLNGQEIGVLLSQADLIEDWVKSLRELAFTMLENDRPVPGYKLVAKRATRVWADAHNAVVFLESQGIPSYKEPEVISPAQAEKALKKSKLALPDDLVVAVSSGNTLAPESDPRPAVLNLGKQLTQALSKLQ</sequence>
<evidence type="ECO:0000313" key="1">
    <source>
        <dbReference type="EMBL" id="CAB4157102.1"/>
    </source>
</evidence>
<proteinExistence type="predicted"/>
<organism evidence="2">
    <name type="scientific">uncultured Caudovirales phage</name>
    <dbReference type="NCBI Taxonomy" id="2100421"/>
    <lineage>
        <taxon>Viruses</taxon>
        <taxon>Duplodnaviria</taxon>
        <taxon>Heunggongvirae</taxon>
        <taxon>Uroviricota</taxon>
        <taxon>Caudoviricetes</taxon>
        <taxon>Peduoviridae</taxon>
        <taxon>Maltschvirus</taxon>
        <taxon>Maltschvirus maltsch</taxon>
    </lineage>
</organism>
<dbReference type="InterPro" id="IPR011604">
    <property type="entry name" value="PDDEXK-like_dom_sf"/>
</dbReference>
<gene>
    <name evidence="1" type="ORF">UFOVP680_47</name>
    <name evidence="2" type="ORF">UFOVP748_10</name>
</gene>
<accession>A0A6J7X3H3</accession>
<protein>
    <submittedName>
        <fullName evidence="2">Uncharacterized protein</fullName>
    </submittedName>
</protein>
<dbReference type="Pfam" id="PF10926">
    <property type="entry name" value="DUF2800"/>
    <property type="match status" value="1"/>
</dbReference>
<name>A0A6J7X3H3_9CAUD</name>
<dbReference type="InterPro" id="IPR021229">
    <property type="entry name" value="DUF2800"/>
</dbReference>